<dbReference type="Gene3D" id="2.40.40.10">
    <property type="entry name" value="RlpA-like domain"/>
    <property type="match status" value="1"/>
</dbReference>
<comment type="caution">
    <text evidence="4">The sequence shown here is derived from an EMBL/GenBank/DDBJ whole genome shotgun (WGS) entry which is preliminary data.</text>
</comment>
<dbReference type="AlphaFoldDB" id="A0A9P6XLG4"/>
<feature type="signal peptide" evidence="3">
    <location>
        <begin position="1"/>
        <end position="19"/>
    </location>
</feature>
<accession>A0A9P6XLG4</accession>
<evidence type="ECO:0000313" key="5">
    <source>
        <dbReference type="Proteomes" id="UP000716291"/>
    </source>
</evidence>
<feature type="compositionally biased region" description="Polar residues" evidence="2">
    <location>
        <begin position="218"/>
        <end position="262"/>
    </location>
</feature>
<evidence type="ECO:0000256" key="3">
    <source>
        <dbReference type="SAM" id="SignalP"/>
    </source>
</evidence>
<dbReference type="EMBL" id="JAANQT010000008">
    <property type="protein sequence ID" value="KAG1316081.1"/>
    <property type="molecule type" value="Genomic_DNA"/>
</dbReference>
<evidence type="ECO:0000256" key="1">
    <source>
        <dbReference type="ARBA" id="ARBA00022729"/>
    </source>
</evidence>
<gene>
    <name evidence="4" type="ORF">G6F64_000135</name>
</gene>
<dbReference type="CDD" id="cd22191">
    <property type="entry name" value="DPBB_RlpA_EXP_N-like"/>
    <property type="match status" value="1"/>
</dbReference>
<name>A0A9P6XLG4_RHIOR</name>
<dbReference type="InterPro" id="IPR051477">
    <property type="entry name" value="Expansin_CellWall"/>
</dbReference>
<organism evidence="4 5">
    <name type="scientific">Rhizopus oryzae</name>
    <name type="common">Mucormycosis agent</name>
    <name type="synonym">Rhizopus arrhizus var. delemar</name>
    <dbReference type="NCBI Taxonomy" id="64495"/>
    <lineage>
        <taxon>Eukaryota</taxon>
        <taxon>Fungi</taxon>
        <taxon>Fungi incertae sedis</taxon>
        <taxon>Mucoromycota</taxon>
        <taxon>Mucoromycotina</taxon>
        <taxon>Mucoromycetes</taxon>
        <taxon>Mucorales</taxon>
        <taxon>Mucorineae</taxon>
        <taxon>Rhizopodaceae</taxon>
        <taxon>Rhizopus</taxon>
    </lineage>
</organism>
<proteinExistence type="predicted"/>
<keyword evidence="1 3" id="KW-0732">Signal</keyword>
<sequence length="377" mass="41526">MKISILATCTLFLTGSSLATSFPNDMFYHHHPEYAEEHAKSLYQVNNNYAQPQGYGSRPGPPPRNAYNGGREQGYDPGQRYAYRANYNGNGISKRNIKYTEDGAIDWSSMAEGAKQNNNRNLYANQGTPNNYNNLAYNQPPYGSNYYDQGPRQLYNEGGYNNGGYNNGGYNNGGDNNNGYNNDYNQGRGYGNGYSNYVNSPNDDYNNNNNNGGYKGQYSDQGYNENHPYTNDNNYENSARTDQQSGSSQNPSTSKSQQGVSGNNLKFAAATSSDTEYNHGQGTFYDLETHVGLCGKQRKNTEFVAALNSEQMGSAKRNNPNCGKNVEIIGPNGKSVKAAIVDDCKSCKSGDLDLSPAVFEQLGDFSHGSIPIKWKFT</sequence>
<feature type="region of interest" description="Disordered" evidence="2">
    <location>
        <begin position="49"/>
        <end position="77"/>
    </location>
</feature>
<feature type="compositionally biased region" description="Polar residues" evidence="2">
    <location>
        <begin position="120"/>
        <end position="137"/>
    </location>
</feature>
<evidence type="ECO:0000313" key="4">
    <source>
        <dbReference type="EMBL" id="KAG1316081.1"/>
    </source>
</evidence>
<keyword evidence="5" id="KW-1185">Reference proteome</keyword>
<feature type="chain" id="PRO_5040377095" description="RlpA-like protein double-psi beta-barrel domain-containing protein" evidence="3">
    <location>
        <begin position="20"/>
        <end position="377"/>
    </location>
</feature>
<evidence type="ECO:0008006" key="6">
    <source>
        <dbReference type="Google" id="ProtNLM"/>
    </source>
</evidence>
<protein>
    <recommendedName>
        <fullName evidence="6">RlpA-like protein double-psi beta-barrel domain-containing protein</fullName>
    </recommendedName>
</protein>
<evidence type="ECO:0000256" key="2">
    <source>
        <dbReference type="SAM" id="MobiDB-lite"/>
    </source>
</evidence>
<feature type="region of interest" description="Disordered" evidence="2">
    <location>
        <begin position="174"/>
        <end position="262"/>
    </location>
</feature>
<dbReference type="Proteomes" id="UP000716291">
    <property type="component" value="Unassembled WGS sequence"/>
</dbReference>
<dbReference type="InterPro" id="IPR036908">
    <property type="entry name" value="RlpA-like_sf"/>
</dbReference>
<feature type="region of interest" description="Disordered" evidence="2">
    <location>
        <begin position="120"/>
        <end position="160"/>
    </location>
</feature>
<reference evidence="4" key="1">
    <citation type="journal article" date="2020" name="Microb. Genom.">
        <title>Genetic diversity of clinical and environmental Mucorales isolates obtained from an investigation of mucormycosis cases among solid organ transplant recipients.</title>
        <authorList>
            <person name="Nguyen M.H."/>
            <person name="Kaul D."/>
            <person name="Muto C."/>
            <person name="Cheng S.J."/>
            <person name="Richter R.A."/>
            <person name="Bruno V.M."/>
            <person name="Liu G."/>
            <person name="Beyhan S."/>
            <person name="Sundermann A.J."/>
            <person name="Mounaud S."/>
            <person name="Pasculle A.W."/>
            <person name="Nierman W.C."/>
            <person name="Driscoll E."/>
            <person name="Cumbie R."/>
            <person name="Clancy C.J."/>
            <person name="Dupont C.L."/>
        </authorList>
    </citation>
    <scope>NUCLEOTIDE SEQUENCE</scope>
    <source>
        <strain evidence="4">GL11</strain>
    </source>
</reference>
<dbReference type="PANTHER" id="PTHR31836">
    <property type="match status" value="1"/>
</dbReference>
<feature type="compositionally biased region" description="Low complexity" evidence="2">
    <location>
        <begin position="174"/>
        <end position="212"/>
    </location>
</feature>
<dbReference type="SUPFAM" id="SSF50685">
    <property type="entry name" value="Barwin-like endoglucanases"/>
    <property type="match status" value="1"/>
</dbReference>
<dbReference type="PANTHER" id="PTHR31836:SF21">
    <property type="entry name" value="EXPANSIN-LIKE PROTEIN 7"/>
    <property type="match status" value="1"/>
</dbReference>